<evidence type="ECO:0000256" key="2">
    <source>
        <dbReference type="ARBA" id="ARBA00004496"/>
    </source>
</evidence>
<evidence type="ECO:0000256" key="7">
    <source>
        <dbReference type="ARBA" id="ARBA00023163"/>
    </source>
</evidence>
<keyword evidence="4" id="KW-0963">Cytoplasm</keyword>
<dbReference type="GO" id="GO:0005737">
    <property type="term" value="C:cytoplasm"/>
    <property type="evidence" value="ECO:0007669"/>
    <property type="project" value="UniProtKB-SubCell"/>
</dbReference>
<keyword evidence="7" id="KW-0804">Transcription</keyword>
<feature type="region of interest" description="Disordered" evidence="9">
    <location>
        <begin position="1"/>
        <end position="48"/>
    </location>
</feature>
<evidence type="ECO:0000313" key="11">
    <source>
        <dbReference type="Proteomes" id="UP000222788"/>
    </source>
</evidence>
<comment type="caution">
    <text evidence="10">The sequence shown here is derived from an EMBL/GenBank/DDBJ whole genome shotgun (WGS) entry which is preliminary data.</text>
</comment>
<sequence>METPSKRRALGLLDANVNASPRSPIKSLKTPASDIRKRPFDNIPSLPTPSKRACLHKMSTAANGLQPSPILSKFSLNDTELDLPPAGPSLGLGMTSFDSSPDASRAFMTACASSPTVSLPRARSRTMSRQETRQKADALRLRLGLANYKLRTGQADVPLDKLQMRPCRLFRHSISFPNPRSPPTFAAMAATARKALGHMSTSTSAMMSSSPVQPSPLRERQHRVAAAAIAPDVMATTPPRASAIAPRQVQLPTPMPSQEERQERQRQLQKQKQKQQPQLLRQTPLEMPKMELTGDETESEPEPDAEEEEEEEEEGGGEEGEEAGDGRDADNAGDETETEPELVVTPKKQIAGCSTADDDSGAATGLLFLARSA</sequence>
<name>A0A2C5XFG7_9PEZI</name>
<dbReference type="STRING" id="1035309.A0A2C5XFG7"/>
<evidence type="ECO:0000313" key="10">
    <source>
        <dbReference type="EMBL" id="PHH55427.1"/>
    </source>
</evidence>
<dbReference type="Proteomes" id="UP000222788">
    <property type="component" value="Unassembled WGS sequence"/>
</dbReference>
<protein>
    <submittedName>
        <fullName evidence="10">Uncharacterized protein</fullName>
    </submittedName>
</protein>
<feature type="compositionally biased region" description="Acidic residues" evidence="9">
    <location>
        <begin position="331"/>
        <end position="340"/>
    </location>
</feature>
<feature type="compositionally biased region" description="Low complexity" evidence="9">
    <location>
        <begin position="199"/>
        <end position="210"/>
    </location>
</feature>
<keyword evidence="11" id="KW-1185">Reference proteome</keyword>
<accession>A0A2C5XFG7</accession>
<proteinExistence type="inferred from homology"/>
<dbReference type="OrthoDB" id="5345625at2759"/>
<feature type="compositionally biased region" description="Acidic residues" evidence="9">
    <location>
        <begin position="293"/>
        <end position="323"/>
    </location>
</feature>
<comment type="subcellular location">
    <subcellularLocation>
        <location evidence="2">Cytoplasm</location>
    </subcellularLocation>
    <subcellularLocation>
        <location evidence="1">Nucleus</location>
    </subcellularLocation>
</comment>
<feature type="region of interest" description="Disordered" evidence="9">
    <location>
        <begin position="240"/>
        <end position="360"/>
    </location>
</feature>
<evidence type="ECO:0000256" key="4">
    <source>
        <dbReference type="ARBA" id="ARBA00022490"/>
    </source>
</evidence>
<evidence type="ECO:0000256" key="3">
    <source>
        <dbReference type="ARBA" id="ARBA00006922"/>
    </source>
</evidence>
<reference evidence="10 11" key="2">
    <citation type="journal article" date="2013" name="IMA Fungus">
        <title>IMA Genome-F 1: Ceratocystis fimbriata: Draft nuclear genome sequence for the plant pathogen, Ceratocystis fimbriata.</title>
        <authorList>
            <person name="Wilken P.M."/>
            <person name="Steenkamp E.T."/>
            <person name="Wingfield M.J."/>
            <person name="de Beer Z.W."/>
            <person name="Wingfield B.D."/>
        </authorList>
    </citation>
    <scope>NUCLEOTIDE SEQUENCE [LARGE SCALE GENOMIC DNA]</scope>
    <source>
        <strain evidence="10 11">CBS 114723</strain>
    </source>
</reference>
<dbReference type="AlphaFoldDB" id="A0A2C5XFG7"/>
<dbReference type="InterPro" id="IPR013734">
    <property type="entry name" value="TF_Nrm1/Whi5"/>
</dbReference>
<evidence type="ECO:0000256" key="5">
    <source>
        <dbReference type="ARBA" id="ARBA00022491"/>
    </source>
</evidence>
<feature type="region of interest" description="Disordered" evidence="9">
    <location>
        <begin position="199"/>
        <end position="223"/>
    </location>
</feature>
<evidence type="ECO:0000256" key="8">
    <source>
        <dbReference type="ARBA" id="ARBA00023242"/>
    </source>
</evidence>
<keyword evidence="8" id="KW-0539">Nucleus</keyword>
<keyword evidence="6" id="KW-0805">Transcription regulation</keyword>
<comment type="similarity">
    <text evidence="3">Belongs to the WHI5/NRM1 family.</text>
</comment>
<evidence type="ECO:0000256" key="6">
    <source>
        <dbReference type="ARBA" id="ARBA00023015"/>
    </source>
</evidence>
<evidence type="ECO:0000256" key="1">
    <source>
        <dbReference type="ARBA" id="ARBA00004123"/>
    </source>
</evidence>
<reference evidence="10 11" key="1">
    <citation type="journal article" date="2013" name="Fungal Biol.">
        <title>Analysis of microsatellite markers in the genome of the plant pathogen Ceratocystis fimbriata.</title>
        <authorList>
            <person name="Simpson M.C."/>
            <person name="Wilken P.M."/>
            <person name="Coetzee M.P."/>
            <person name="Wingfield M.J."/>
            <person name="Wingfield B.D."/>
        </authorList>
    </citation>
    <scope>NUCLEOTIDE SEQUENCE [LARGE SCALE GENOMIC DNA]</scope>
    <source>
        <strain evidence="10 11">CBS 114723</strain>
    </source>
</reference>
<dbReference type="EMBL" id="APWK03000011">
    <property type="protein sequence ID" value="PHH55427.1"/>
    <property type="molecule type" value="Genomic_DNA"/>
</dbReference>
<gene>
    <name evidence="10" type="ORF">CFIMG_000537RA</name>
</gene>
<keyword evidence="5" id="KW-0678">Repressor</keyword>
<dbReference type="GO" id="GO:0005634">
    <property type="term" value="C:nucleus"/>
    <property type="evidence" value="ECO:0007669"/>
    <property type="project" value="UniProtKB-SubCell"/>
</dbReference>
<evidence type="ECO:0000256" key="9">
    <source>
        <dbReference type="SAM" id="MobiDB-lite"/>
    </source>
</evidence>
<dbReference type="Pfam" id="PF08528">
    <property type="entry name" value="Whi5"/>
    <property type="match status" value="1"/>
</dbReference>
<organism evidence="10 11">
    <name type="scientific">Ceratocystis fimbriata CBS 114723</name>
    <dbReference type="NCBI Taxonomy" id="1035309"/>
    <lineage>
        <taxon>Eukaryota</taxon>
        <taxon>Fungi</taxon>
        <taxon>Dikarya</taxon>
        <taxon>Ascomycota</taxon>
        <taxon>Pezizomycotina</taxon>
        <taxon>Sordariomycetes</taxon>
        <taxon>Hypocreomycetidae</taxon>
        <taxon>Microascales</taxon>
        <taxon>Ceratocystidaceae</taxon>
        <taxon>Ceratocystis</taxon>
    </lineage>
</organism>